<evidence type="ECO:0000256" key="1">
    <source>
        <dbReference type="SAM" id="Phobius"/>
    </source>
</evidence>
<dbReference type="GeneID" id="18843673"/>
<evidence type="ECO:0000313" key="3">
    <source>
        <dbReference type="Proteomes" id="UP000053319"/>
    </source>
</evidence>
<name>R7SMC2_DICSQ</name>
<reference evidence="2 3" key="1">
    <citation type="journal article" date="2012" name="Science">
        <title>The Paleozoic origin of enzymatic lignin decomposition reconstructed from 31 fungal genomes.</title>
        <authorList>
            <person name="Floudas D."/>
            <person name="Binder M."/>
            <person name="Riley R."/>
            <person name="Barry K."/>
            <person name="Blanchette R.A."/>
            <person name="Henrissat B."/>
            <person name="Martinez A.T."/>
            <person name="Otillar R."/>
            <person name="Spatafora J.W."/>
            <person name="Yadav J.S."/>
            <person name="Aerts A."/>
            <person name="Benoit I."/>
            <person name="Boyd A."/>
            <person name="Carlson A."/>
            <person name="Copeland A."/>
            <person name="Coutinho P.M."/>
            <person name="de Vries R.P."/>
            <person name="Ferreira P."/>
            <person name="Findley K."/>
            <person name="Foster B."/>
            <person name="Gaskell J."/>
            <person name="Glotzer D."/>
            <person name="Gorecki P."/>
            <person name="Heitman J."/>
            <person name="Hesse C."/>
            <person name="Hori C."/>
            <person name="Igarashi K."/>
            <person name="Jurgens J.A."/>
            <person name="Kallen N."/>
            <person name="Kersten P."/>
            <person name="Kohler A."/>
            <person name="Kuees U."/>
            <person name="Kumar T.K.A."/>
            <person name="Kuo A."/>
            <person name="LaButti K."/>
            <person name="Larrondo L.F."/>
            <person name="Lindquist E."/>
            <person name="Ling A."/>
            <person name="Lombard V."/>
            <person name="Lucas S."/>
            <person name="Lundell T."/>
            <person name="Martin R."/>
            <person name="McLaughlin D.J."/>
            <person name="Morgenstern I."/>
            <person name="Morin E."/>
            <person name="Murat C."/>
            <person name="Nagy L.G."/>
            <person name="Nolan M."/>
            <person name="Ohm R.A."/>
            <person name="Patyshakuliyeva A."/>
            <person name="Rokas A."/>
            <person name="Ruiz-Duenas F.J."/>
            <person name="Sabat G."/>
            <person name="Salamov A."/>
            <person name="Samejima M."/>
            <person name="Schmutz J."/>
            <person name="Slot J.C."/>
            <person name="St John F."/>
            <person name="Stenlid J."/>
            <person name="Sun H."/>
            <person name="Sun S."/>
            <person name="Syed K."/>
            <person name="Tsang A."/>
            <person name="Wiebenga A."/>
            <person name="Young D."/>
            <person name="Pisabarro A."/>
            <person name="Eastwood D.C."/>
            <person name="Martin F."/>
            <person name="Cullen D."/>
            <person name="Grigoriev I.V."/>
            <person name="Hibbett D.S."/>
        </authorList>
    </citation>
    <scope>NUCLEOTIDE SEQUENCE [LARGE SCALE GENOMIC DNA]</scope>
    <source>
        <strain evidence="2 3">LYAD-421 SS1</strain>
    </source>
</reference>
<dbReference type="OrthoDB" id="2757906at2759"/>
<dbReference type="Proteomes" id="UP000053319">
    <property type="component" value="Unassembled WGS sequence"/>
</dbReference>
<keyword evidence="1" id="KW-1133">Transmembrane helix</keyword>
<keyword evidence="1" id="KW-0812">Transmembrane</keyword>
<feature type="transmembrane region" description="Helical" evidence="1">
    <location>
        <begin position="24"/>
        <end position="44"/>
    </location>
</feature>
<organism evidence="2 3">
    <name type="scientific">Dichomitus squalens (strain LYAD-421)</name>
    <name type="common">Western red white-rot fungus</name>
    <dbReference type="NCBI Taxonomy" id="732165"/>
    <lineage>
        <taxon>Eukaryota</taxon>
        <taxon>Fungi</taxon>
        <taxon>Dikarya</taxon>
        <taxon>Basidiomycota</taxon>
        <taxon>Agaricomycotina</taxon>
        <taxon>Agaricomycetes</taxon>
        <taxon>Polyporales</taxon>
        <taxon>Polyporaceae</taxon>
        <taxon>Dichomitus</taxon>
    </lineage>
</organism>
<proteinExistence type="predicted"/>
<dbReference type="AlphaFoldDB" id="R7SMC2"/>
<gene>
    <name evidence="2" type="ORF">DICSQDRAFT_69791</name>
</gene>
<dbReference type="KEGG" id="dsq:DICSQDRAFT_69791"/>
<evidence type="ECO:0000313" key="2">
    <source>
        <dbReference type="EMBL" id="EJF57276.1"/>
    </source>
</evidence>
<accession>R7SMC2</accession>
<dbReference type="EMBL" id="JH719454">
    <property type="protein sequence ID" value="EJF57276.1"/>
    <property type="molecule type" value="Genomic_DNA"/>
</dbReference>
<dbReference type="HOGENOM" id="CLU_1686519_0_0_1"/>
<keyword evidence="1" id="KW-0472">Membrane</keyword>
<protein>
    <submittedName>
        <fullName evidence="2">Uncharacterized protein</fullName>
    </submittedName>
</protein>
<dbReference type="RefSeq" id="XP_007370005.1">
    <property type="nucleotide sequence ID" value="XM_007369943.1"/>
</dbReference>
<sequence>MGSSSTSNSETTKILQYLPLHPRFSLFFSTFTTVSGLYIFDLTFGNFNDLARMINSLPALRRLVCNGVRCVTLGPLPFNMKPRADRVHAPGKPFASNLGEPSLVCTQRYAWHASNTVHLGSHGHTLRPKTGICMWATSQGIDSSHALLSPHRDGPA</sequence>